<dbReference type="InterPro" id="IPR005822">
    <property type="entry name" value="Ribosomal_uL13"/>
</dbReference>
<keyword evidence="4" id="KW-0542">Nucleomorph</keyword>
<dbReference type="PANTHER" id="PTHR11545">
    <property type="entry name" value="RIBOSOMAL PROTEIN L13"/>
    <property type="match status" value="1"/>
</dbReference>
<keyword evidence="3" id="KW-0687">Ribonucleoprotein</keyword>
<dbReference type="GO" id="GO:0003735">
    <property type="term" value="F:structural constituent of ribosome"/>
    <property type="evidence" value="ECO:0007669"/>
    <property type="project" value="InterPro"/>
</dbReference>
<reference evidence="4 5" key="1">
    <citation type="journal article" date="2006" name="Proc. Natl. Acad. Sci. U.S.A.">
        <title>Complete nucleotide sequence of the chlorarachniophyte nucleomorph: nature's smallest nucleus.</title>
        <authorList>
            <person name="Gilson P.R."/>
            <person name="Su V."/>
            <person name="Slamovits C.H."/>
            <person name="Reith M.E."/>
            <person name="Keeling P.J."/>
            <person name="McFadden G.I."/>
        </authorList>
    </citation>
    <scope>NUCLEOTIDE SEQUENCE [LARGE SCALE GENOMIC DNA]</scope>
    <source>
        <strain evidence="5">CCMP621</strain>
    </source>
</reference>
<name>Q3LWM1_BIGNA</name>
<evidence type="ECO:0000256" key="2">
    <source>
        <dbReference type="ARBA" id="ARBA00022980"/>
    </source>
</evidence>
<dbReference type="InterPro" id="IPR036899">
    <property type="entry name" value="Ribosomal_uL13_sf"/>
</dbReference>
<dbReference type="AlphaFoldDB" id="Q3LWM1"/>
<dbReference type="GO" id="GO:0006412">
    <property type="term" value="P:translation"/>
    <property type="evidence" value="ECO:0007669"/>
    <property type="project" value="InterPro"/>
</dbReference>
<organism evidence="4 5">
    <name type="scientific">Bigelowiella natans</name>
    <name type="common">Pedinomonas minutissima</name>
    <name type="synonym">Chlorarachnion sp. (strain CCMP621)</name>
    <dbReference type="NCBI Taxonomy" id="227086"/>
    <lineage>
        <taxon>Eukaryota</taxon>
        <taxon>Sar</taxon>
        <taxon>Rhizaria</taxon>
        <taxon>Cercozoa</taxon>
        <taxon>Chlorarachniophyceae</taxon>
        <taxon>Bigelowiella</taxon>
    </lineage>
</organism>
<dbReference type="CDD" id="cd00392">
    <property type="entry name" value="Ribosomal_L13"/>
    <property type="match status" value="1"/>
</dbReference>
<dbReference type="EMBL" id="DQ158856">
    <property type="protein sequence ID" value="ABA27145.1"/>
    <property type="molecule type" value="Genomic_DNA"/>
</dbReference>
<dbReference type="InterPro" id="IPR005823">
    <property type="entry name" value="Ribosomal_uL13_bac-type"/>
</dbReference>
<gene>
    <name evidence="4" type="primary">rpl13A</name>
</gene>
<geneLocation type="nucleomorph" evidence="4"/>
<dbReference type="RefSeq" id="XP_001712757.1">
    <property type="nucleotide sequence ID" value="XM_001712705.1"/>
</dbReference>
<dbReference type="GO" id="GO:0017148">
    <property type="term" value="P:negative regulation of translation"/>
    <property type="evidence" value="ECO:0007669"/>
    <property type="project" value="TreeGrafter"/>
</dbReference>
<dbReference type="Gene3D" id="3.90.1180.10">
    <property type="entry name" value="Ribosomal protein L13"/>
    <property type="match status" value="1"/>
</dbReference>
<sequence>MKKTIVIDGRNQLIGRLASNIVILLKKGYTLKVIRCKDLVFSGRYEHVYNRILKKKNLKTRTNPNKGPYFFSNPSSLLKKIVKGMLNKLNKSHTLLFKSVECFNDTPNRYIYNYKLFLKNSHKNYKLKPDSKFTKLYEILPKFGWQDRSSCTESNSKNGIRSTIYSFNSKKLNNLISQKYY</sequence>
<proteinExistence type="inferred from homology"/>
<dbReference type="SUPFAM" id="SSF52161">
    <property type="entry name" value="Ribosomal protein L13"/>
    <property type="match status" value="1"/>
</dbReference>
<comment type="similarity">
    <text evidence="1">Belongs to the universal ribosomal protein uL13 family.</text>
</comment>
<dbReference type="GeneID" id="5788422"/>
<dbReference type="Pfam" id="PF00572">
    <property type="entry name" value="Ribosomal_L13"/>
    <property type="match status" value="1"/>
</dbReference>
<dbReference type="GO" id="GO:0003729">
    <property type="term" value="F:mRNA binding"/>
    <property type="evidence" value="ECO:0007669"/>
    <property type="project" value="TreeGrafter"/>
</dbReference>
<evidence type="ECO:0000256" key="3">
    <source>
        <dbReference type="ARBA" id="ARBA00023274"/>
    </source>
</evidence>
<dbReference type="PANTHER" id="PTHR11545:SF3">
    <property type="entry name" value="LARGE RIBOSOMAL SUBUNIT PROTEIN UL13"/>
    <property type="match status" value="1"/>
</dbReference>
<protein>
    <submittedName>
        <fullName evidence="4">Ribosomal protein L13A</fullName>
    </submittedName>
</protein>
<evidence type="ECO:0000313" key="4">
    <source>
        <dbReference type="EMBL" id="ABA27145.1"/>
    </source>
</evidence>
<dbReference type="GO" id="GO:0022625">
    <property type="term" value="C:cytosolic large ribosomal subunit"/>
    <property type="evidence" value="ECO:0007669"/>
    <property type="project" value="TreeGrafter"/>
</dbReference>
<dbReference type="PIRSF" id="PIRSF002181">
    <property type="entry name" value="Ribosomal_L13"/>
    <property type="match status" value="1"/>
</dbReference>
<evidence type="ECO:0000256" key="1">
    <source>
        <dbReference type="ARBA" id="ARBA00006227"/>
    </source>
</evidence>
<accession>Q3LWM1</accession>
<keyword evidence="2 4" id="KW-0689">Ribosomal protein</keyword>
<dbReference type="Proteomes" id="UP000243425">
    <property type="component" value="Nucleomorph 1"/>
</dbReference>
<evidence type="ECO:0000313" key="5">
    <source>
        <dbReference type="Proteomes" id="UP000243425"/>
    </source>
</evidence>